<comment type="caution">
    <text evidence="13">The sequence shown here is derived from an EMBL/GenBank/DDBJ whole genome shotgun (WGS) entry which is preliminary data.</text>
</comment>
<feature type="domain" description="Beta-galactosidase trimerisation" evidence="12">
    <location>
        <begin position="392"/>
        <end position="600"/>
    </location>
</feature>
<evidence type="ECO:0000256" key="9">
    <source>
        <dbReference type="PIRSR" id="PIRSR001084-1"/>
    </source>
</evidence>
<dbReference type="InterPro" id="IPR017853">
    <property type="entry name" value="GH"/>
</dbReference>
<dbReference type="Pfam" id="PF08532">
    <property type="entry name" value="Glyco_hydro_42M"/>
    <property type="match status" value="1"/>
</dbReference>
<feature type="domain" description="Glycoside hydrolase family 42 N-terminal" evidence="11">
    <location>
        <begin position="6"/>
        <end position="378"/>
    </location>
</feature>
<dbReference type="SUPFAM" id="SSF51445">
    <property type="entry name" value="(Trans)glycosidases"/>
    <property type="match status" value="1"/>
</dbReference>
<keyword evidence="14" id="KW-1185">Reference proteome</keyword>
<evidence type="ECO:0000256" key="4">
    <source>
        <dbReference type="ARBA" id="ARBA00022723"/>
    </source>
</evidence>
<dbReference type="InterPro" id="IPR029062">
    <property type="entry name" value="Class_I_gatase-like"/>
</dbReference>
<keyword evidence="7 8" id="KW-0326">Glycosidase</keyword>
<dbReference type="PIRSF" id="PIRSF001084">
    <property type="entry name" value="B-galactosidase"/>
    <property type="match status" value="1"/>
</dbReference>
<keyword evidence="4" id="KW-0479">Metal-binding</keyword>
<gene>
    <name evidence="13" type="ORF">HXA33_00575</name>
</gene>
<comment type="similarity">
    <text evidence="2 8">Belongs to the glycosyl hydrolase 42 family.</text>
</comment>
<evidence type="ECO:0000256" key="3">
    <source>
        <dbReference type="ARBA" id="ARBA00012756"/>
    </source>
</evidence>
<dbReference type="InterPro" id="IPR013780">
    <property type="entry name" value="Glyco_hydro_b"/>
</dbReference>
<dbReference type="GO" id="GO:0004565">
    <property type="term" value="F:beta-galactosidase activity"/>
    <property type="evidence" value="ECO:0007669"/>
    <property type="project" value="UniProtKB-EC"/>
</dbReference>
<dbReference type="SUPFAM" id="SSF52317">
    <property type="entry name" value="Class I glutamine amidotransferase-like"/>
    <property type="match status" value="1"/>
</dbReference>
<dbReference type="GO" id="GO:0005975">
    <property type="term" value="P:carbohydrate metabolic process"/>
    <property type="evidence" value="ECO:0007669"/>
    <property type="project" value="InterPro"/>
</dbReference>
<evidence type="ECO:0000259" key="12">
    <source>
        <dbReference type="Pfam" id="PF08532"/>
    </source>
</evidence>
<evidence type="ECO:0000259" key="11">
    <source>
        <dbReference type="Pfam" id="PF02449"/>
    </source>
</evidence>
<evidence type="ECO:0000256" key="8">
    <source>
        <dbReference type="PIRNR" id="PIRNR001084"/>
    </source>
</evidence>
<sequence length="671" mass="77525">MYIGVDYYPEQWPKERWNTDLELMQQLGINVIRIGEFAWGLIEPEEGTFDFSLFDEALDLMYEHGFDVVLGTPTATPPAWLIEKYPDVLPVDKYGRKIGFGARRHYTVNSEVYQCLSKKIVQKMGEHYGHHPAVIGWQTDNEYGHEQSDRSYGEYDKQAFHTWLQKKYGTLDELNERWGTIFWSQTYTKWCQIPVPTVVYQEHNPSLLLDFDRFCADAYTRYNKLQVDTLRESISDRQFITHNFVYTGLAIDQLDMAKDLDFISFDNYPVWGGLAEPITPAAIARQHDLCRGTKDGKNYWVMEELSGAQGWSQIGYLPRPGHLKLWTYQAISRGAEAIVYFRWRAARYGTEQFCHGILDHDGKPGRKYAEVKDVIASLAPFADKWITSKVQADVAFYHDPENDWAWQIQPQSDQFNYINECLRFYAPAHDLNVQTDMIRGHEDFSTYKVIIVPIYFLTKKHVNDRLKDYVKRGGTVIFTYRTGVKNEDNVVTDLTLPGDVADMAGISIRDYESLREQKRSSIRGISAPLLTHTSPVHVWCDYIEADSAEVLAVYEDEWFSDKAAITKNSYGNGHVYYIGCGVEHDFLKRLYIDIFNNTGIAVHETPSNIEVIRRETSSHSYLTVLNHGVNQGYDVELPDQGQPWKDIETGKIYDRNVHVPRLGCLVCVRDK</sequence>
<dbReference type="Pfam" id="PF02449">
    <property type="entry name" value="Glyco_hydro_42"/>
    <property type="match status" value="1"/>
</dbReference>
<feature type="binding site" evidence="10">
    <location>
        <position position="311"/>
    </location>
    <ligand>
        <name>substrate</name>
    </ligand>
</feature>
<evidence type="ECO:0000256" key="7">
    <source>
        <dbReference type="ARBA" id="ARBA00023295"/>
    </source>
</evidence>
<dbReference type="PANTHER" id="PTHR36447:SF2">
    <property type="entry name" value="BETA-GALACTOSIDASE YESZ"/>
    <property type="match status" value="1"/>
</dbReference>
<dbReference type="Proteomes" id="UP001057753">
    <property type="component" value="Unassembled WGS sequence"/>
</dbReference>
<dbReference type="InterPro" id="IPR003476">
    <property type="entry name" value="Glyco_hydro_42"/>
</dbReference>
<dbReference type="AlphaFoldDB" id="A0A9Q4FWY7"/>
<evidence type="ECO:0000256" key="5">
    <source>
        <dbReference type="ARBA" id="ARBA00022801"/>
    </source>
</evidence>
<accession>A0A9Q4FWY7</accession>
<comment type="catalytic activity">
    <reaction evidence="1 8">
        <text>Hydrolysis of terminal non-reducing beta-D-galactose residues in beta-D-galactosides.</text>
        <dbReference type="EC" id="3.2.1.23"/>
    </reaction>
</comment>
<dbReference type="Gene3D" id="2.60.40.1180">
    <property type="entry name" value="Golgi alpha-mannosidase II"/>
    <property type="match status" value="1"/>
</dbReference>
<feature type="active site" description="Proton donor" evidence="9">
    <location>
        <position position="142"/>
    </location>
</feature>
<feature type="binding site" evidence="10">
    <location>
        <position position="103"/>
    </location>
    <ligand>
        <name>substrate</name>
    </ligand>
</feature>
<evidence type="ECO:0000256" key="10">
    <source>
        <dbReference type="PIRSR" id="PIRSR001084-2"/>
    </source>
</evidence>
<evidence type="ECO:0000313" key="14">
    <source>
        <dbReference type="Proteomes" id="UP001057753"/>
    </source>
</evidence>
<dbReference type="InterPro" id="IPR013529">
    <property type="entry name" value="Glyco_hydro_42_N"/>
</dbReference>
<name>A0A9Q4FWY7_SALAG</name>
<dbReference type="InterPro" id="IPR013738">
    <property type="entry name" value="Beta_galactosidase_Trimer"/>
</dbReference>
<dbReference type="Gene3D" id="3.40.50.880">
    <property type="match status" value="1"/>
</dbReference>
<evidence type="ECO:0000313" key="13">
    <source>
        <dbReference type="EMBL" id="MCR6095041.1"/>
    </source>
</evidence>
<evidence type="ECO:0000256" key="2">
    <source>
        <dbReference type="ARBA" id="ARBA00005940"/>
    </source>
</evidence>
<dbReference type="CDD" id="cd03143">
    <property type="entry name" value="A4_beta-galactosidase_middle_domain"/>
    <property type="match status" value="1"/>
</dbReference>
<organism evidence="13 14">
    <name type="scientific">Salipaludibacillus agaradhaerens</name>
    <name type="common">Bacillus agaradhaerens</name>
    <dbReference type="NCBI Taxonomy" id="76935"/>
    <lineage>
        <taxon>Bacteria</taxon>
        <taxon>Bacillati</taxon>
        <taxon>Bacillota</taxon>
        <taxon>Bacilli</taxon>
        <taxon>Bacillales</taxon>
        <taxon>Bacillaceae</taxon>
    </lineage>
</organism>
<dbReference type="EC" id="3.2.1.23" evidence="3 8"/>
<dbReference type="EMBL" id="JABXYM010000001">
    <property type="protein sequence ID" value="MCR6095041.1"/>
    <property type="molecule type" value="Genomic_DNA"/>
</dbReference>
<dbReference type="Gene3D" id="3.20.20.80">
    <property type="entry name" value="Glycosidases"/>
    <property type="match status" value="1"/>
</dbReference>
<keyword evidence="6" id="KW-0862">Zinc</keyword>
<keyword evidence="5 8" id="KW-0378">Hydrolase</keyword>
<proteinExistence type="inferred from homology"/>
<protein>
    <recommendedName>
        <fullName evidence="3 8">Beta-galactosidase</fullName>
        <shortName evidence="8">Beta-gal</shortName>
        <ecNumber evidence="3 8">3.2.1.23</ecNumber>
    </recommendedName>
</protein>
<evidence type="ECO:0000256" key="1">
    <source>
        <dbReference type="ARBA" id="ARBA00001412"/>
    </source>
</evidence>
<feature type="active site" description="Nucleophile" evidence="9">
    <location>
        <position position="303"/>
    </location>
</feature>
<evidence type="ECO:0000256" key="6">
    <source>
        <dbReference type="ARBA" id="ARBA00022833"/>
    </source>
</evidence>
<dbReference type="GO" id="GO:0046872">
    <property type="term" value="F:metal ion binding"/>
    <property type="evidence" value="ECO:0007669"/>
    <property type="project" value="UniProtKB-KW"/>
</dbReference>
<dbReference type="PANTHER" id="PTHR36447">
    <property type="entry name" value="BETA-GALACTOSIDASE GANA"/>
    <property type="match status" value="1"/>
</dbReference>
<reference evidence="13" key="1">
    <citation type="submission" date="2020-06" db="EMBL/GenBank/DDBJ databases">
        <title>Insight into the genomes of haloalkaliphilic bacilli from Kenyan soda lakes.</title>
        <authorList>
            <person name="Mwirichia R."/>
            <person name="Villamizar G.C."/>
            <person name="Poehlein A."/>
            <person name="Mugweru J."/>
            <person name="Kipnyargis A."/>
            <person name="Kiplimo D."/>
            <person name="Orwa P."/>
            <person name="Daniel R."/>
        </authorList>
    </citation>
    <scope>NUCLEOTIDE SEQUENCE</scope>
    <source>
        <strain evidence="13">B1096_S55</strain>
    </source>
</reference>
<feature type="binding site" evidence="10">
    <location>
        <position position="141"/>
    </location>
    <ligand>
        <name>substrate</name>
    </ligand>
</feature>
<dbReference type="GO" id="GO:0009341">
    <property type="term" value="C:beta-galactosidase complex"/>
    <property type="evidence" value="ECO:0007669"/>
    <property type="project" value="InterPro"/>
</dbReference>